<accession>A0ABS7PRE4</accession>
<evidence type="ECO:0000313" key="7">
    <source>
        <dbReference type="Proteomes" id="UP000706039"/>
    </source>
</evidence>
<proteinExistence type="inferred from homology"/>
<dbReference type="SUPFAM" id="SSF56349">
    <property type="entry name" value="DNA breaking-rejoining enzymes"/>
    <property type="match status" value="1"/>
</dbReference>
<dbReference type="InterPro" id="IPR010998">
    <property type="entry name" value="Integrase_recombinase_N"/>
</dbReference>
<keyword evidence="3" id="KW-0238">DNA-binding</keyword>
<dbReference type="Proteomes" id="UP000706039">
    <property type="component" value="Unassembled WGS sequence"/>
</dbReference>
<keyword evidence="7" id="KW-1185">Reference proteome</keyword>
<evidence type="ECO:0000313" key="6">
    <source>
        <dbReference type="EMBL" id="MBY8823843.1"/>
    </source>
</evidence>
<dbReference type="PANTHER" id="PTHR30629">
    <property type="entry name" value="PROPHAGE INTEGRASE"/>
    <property type="match status" value="1"/>
</dbReference>
<dbReference type="InterPro" id="IPR050808">
    <property type="entry name" value="Phage_Integrase"/>
</dbReference>
<evidence type="ECO:0000256" key="2">
    <source>
        <dbReference type="ARBA" id="ARBA00022908"/>
    </source>
</evidence>
<dbReference type="Gene3D" id="1.10.443.10">
    <property type="entry name" value="Intergrase catalytic core"/>
    <property type="match status" value="1"/>
</dbReference>
<dbReference type="Gene3D" id="1.10.150.130">
    <property type="match status" value="1"/>
</dbReference>
<dbReference type="InterPro" id="IPR011010">
    <property type="entry name" value="DNA_brk_join_enz"/>
</dbReference>
<dbReference type="InterPro" id="IPR002104">
    <property type="entry name" value="Integrase_catalytic"/>
</dbReference>
<sequence length="398" mass="45292">MARHRFTEKWIWARKAPRTGRVSHSDILCPGLQLRISESDVRSFSALVRVEGRLRRYTLGQFPRLSLRDARRQTLELWRAADEGSLPAPAPVQARLRPVETSPPKARTVAVTSLITYAQMIERYVELHAKPNTRSWRAIDAGLRHAAVQHFMPLPAEEITRRQIIDVLDGLVMAGTPYAAITVRKYLAMAYRWAHDREMISVNPAERIRPPAKNIDRDRVLTDAELGAVWRATFRMGDPYGQLIRCLILLGQRRTETASLRWSHIVGDEWHLAQTKNGRPHLVPLPPLVMETLASLPRHGDDAFVFTTDGGATFSCGYSKAKQELDRLSGVSNFRLHDLRRTMRSGLARLGVTASVCRKIIGHSEGRIDRIYDRYDALAERREGLERWEQHVVRVVGA</sequence>
<comment type="similarity">
    <text evidence="1">Belongs to the 'phage' integrase family.</text>
</comment>
<dbReference type="PANTHER" id="PTHR30629:SF2">
    <property type="entry name" value="PROPHAGE INTEGRASE INTS-RELATED"/>
    <property type="match status" value="1"/>
</dbReference>
<organism evidence="6 7">
    <name type="scientific">Sphingomonas colocasiae</name>
    <dbReference type="NCBI Taxonomy" id="1848973"/>
    <lineage>
        <taxon>Bacteria</taxon>
        <taxon>Pseudomonadati</taxon>
        <taxon>Pseudomonadota</taxon>
        <taxon>Alphaproteobacteria</taxon>
        <taxon>Sphingomonadales</taxon>
        <taxon>Sphingomonadaceae</taxon>
        <taxon>Sphingomonas</taxon>
    </lineage>
</organism>
<dbReference type="EMBL" id="JAINVV010000008">
    <property type="protein sequence ID" value="MBY8823843.1"/>
    <property type="molecule type" value="Genomic_DNA"/>
</dbReference>
<keyword evidence="4" id="KW-0233">DNA recombination</keyword>
<protein>
    <submittedName>
        <fullName evidence="6">Site-specific integrase</fullName>
    </submittedName>
</protein>
<dbReference type="PROSITE" id="PS51898">
    <property type="entry name" value="TYR_RECOMBINASE"/>
    <property type="match status" value="1"/>
</dbReference>
<comment type="caution">
    <text evidence="6">The sequence shown here is derived from an EMBL/GenBank/DDBJ whole genome shotgun (WGS) entry which is preliminary data.</text>
</comment>
<dbReference type="Pfam" id="PF00589">
    <property type="entry name" value="Phage_integrase"/>
    <property type="match status" value="1"/>
</dbReference>
<reference evidence="6 7" key="1">
    <citation type="submission" date="2021-08" db="EMBL/GenBank/DDBJ databases">
        <authorList>
            <person name="Tuo L."/>
        </authorList>
    </citation>
    <scope>NUCLEOTIDE SEQUENCE [LARGE SCALE GENOMIC DNA]</scope>
    <source>
        <strain evidence="6 7">JCM 31229</strain>
    </source>
</reference>
<dbReference type="Gene3D" id="3.30.160.390">
    <property type="entry name" value="Integrase, DNA-binding domain"/>
    <property type="match status" value="1"/>
</dbReference>
<dbReference type="RefSeq" id="WP_222990955.1">
    <property type="nucleotide sequence ID" value="NZ_JAINVV010000008.1"/>
</dbReference>
<evidence type="ECO:0000256" key="1">
    <source>
        <dbReference type="ARBA" id="ARBA00008857"/>
    </source>
</evidence>
<dbReference type="InterPro" id="IPR038488">
    <property type="entry name" value="Integrase_DNA-bd_sf"/>
</dbReference>
<evidence type="ECO:0000259" key="5">
    <source>
        <dbReference type="PROSITE" id="PS51898"/>
    </source>
</evidence>
<dbReference type="Pfam" id="PF13356">
    <property type="entry name" value="Arm-DNA-bind_3"/>
    <property type="match status" value="1"/>
</dbReference>
<keyword evidence="2" id="KW-0229">DNA integration</keyword>
<gene>
    <name evidence="6" type="ORF">K7G82_16175</name>
</gene>
<dbReference type="CDD" id="cd00801">
    <property type="entry name" value="INT_P4_C"/>
    <property type="match status" value="1"/>
</dbReference>
<dbReference type="InterPro" id="IPR013762">
    <property type="entry name" value="Integrase-like_cat_sf"/>
</dbReference>
<name>A0ABS7PRE4_9SPHN</name>
<evidence type="ECO:0000256" key="4">
    <source>
        <dbReference type="ARBA" id="ARBA00023172"/>
    </source>
</evidence>
<evidence type="ECO:0000256" key="3">
    <source>
        <dbReference type="ARBA" id="ARBA00023125"/>
    </source>
</evidence>
<dbReference type="InterPro" id="IPR025166">
    <property type="entry name" value="Integrase_DNA_bind_dom"/>
</dbReference>
<feature type="domain" description="Tyr recombinase" evidence="5">
    <location>
        <begin position="216"/>
        <end position="390"/>
    </location>
</feature>